<organism evidence="1 2">
    <name type="scientific">Maledivibacter halophilus</name>
    <dbReference type="NCBI Taxonomy" id="36842"/>
    <lineage>
        <taxon>Bacteria</taxon>
        <taxon>Bacillati</taxon>
        <taxon>Bacillota</taxon>
        <taxon>Clostridia</taxon>
        <taxon>Peptostreptococcales</taxon>
        <taxon>Caminicellaceae</taxon>
        <taxon>Maledivibacter</taxon>
    </lineage>
</organism>
<evidence type="ECO:0000313" key="2">
    <source>
        <dbReference type="Proteomes" id="UP000190285"/>
    </source>
</evidence>
<dbReference type="Proteomes" id="UP000190285">
    <property type="component" value="Unassembled WGS sequence"/>
</dbReference>
<dbReference type="EMBL" id="FUZT01000003">
    <property type="protein sequence ID" value="SKC59262.1"/>
    <property type="molecule type" value="Genomic_DNA"/>
</dbReference>
<dbReference type="GO" id="GO:0043937">
    <property type="term" value="P:regulation of sporulation"/>
    <property type="evidence" value="ECO:0007669"/>
    <property type="project" value="InterPro"/>
</dbReference>
<name>A0A1T5K694_9FIRM</name>
<keyword evidence="2" id="KW-1185">Reference proteome</keyword>
<dbReference type="InterPro" id="IPR036638">
    <property type="entry name" value="HLH_DNA-bd_sf"/>
</dbReference>
<dbReference type="GO" id="GO:0046983">
    <property type="term" value="F:protein dimerization activity"/>
    <property type="evidence" value="ECO:0007669"/>
    <property type="project" value="InterPro"/>
</dbReference>
<dbReference type="SUPFAM" id="SSF140500">
    <property type="entry name" value="BAS1536-like"/>
    <property type="match status" value="1"/>
</dbReference>
<evidence type="ECO:0000313" key="1">
    <source>
        <dbReference type="EMBL" id="SKC59262.1"/>
    </source>
</evidence>
<dbReference type="Gene3D" id="4.10.280.10">
    <property type="entry name" value="Helix-loop-helix DNA-binding domain"/>
    <property type="match status" value="1"/>
</dbReference>
<dbReference type="OrthoDB" id="1965599at2"/>
<dbReference type="InterPro" id="IPR037208">
    <property type="entry name" value="Spo0E-like_sf"/>
</dbReference>
<gene>
    <name evidence="1" type="ORF">SAMN02194393_01667</name>
</gene>
<protein>
    <submittedName>
        <fullName evidence="1">Spo0E like sporulation regulatory protein</fullName>
    </submittedName>
</protein>
<dbReference type="AlphaFoldDB" id="A0A1T5K694"/>
<proteinExistence type="predicted"/>
<dbReference type="InterPro" id="IPR018540">
    <property type="entry name" value="Spo0E-like"/>
</dbReference>
<dbReference type="RefSeq" id="WP_079490789.1">
    <property type="nucleotide sequence ID" value="NZ_FUZT01000003.1"/>
</dbReference>
<sequence length="57" mass="6513">MIQKNTLSKKEISDKISDLRLILSEAYEKNGHTDEVVKISQELDKYIVLAQGFFVGK</sequence>
<accession>A0A1T5K694</accession>
<dbReference type="Pfam" id="PF09388">
    <property type="entry name" value="SpoOE-like"/>
    <property type="match status" value="1"/>
</dbReference>
<reference evidence="1 2" key="1">
    <citation type="submission" date="2017-02" db="EMBL/GenBank/DDBJ databases">
        <authorList>
            <person name="Peterson S.W."/>
        </authorList>
    </citation>
    <scope>NUCLEOTIDE SEQUENCE [LARGE SCALE GENOMIC DNA]</scope>
    <source>
        <strain evidence="1 2">M1</strain>
    </source>
</reference>